<comment type="caution">
    <text evidence="14">The sequence shown here is derived from an EMBL/GenBank/DDBJ whole genome shotgun (WGS) entry which is preliminary data.</text>
</comment>
<dbReference type="InterPro" id="IPR017438">
    <property type="entry name" value="ATP-NAD_kinase_N"/>
</dbReference>
<dbReference type="Gene3D" id="3.40.50.10330">
    <property type="entry name" value="Probable inorganic polyphosphate/atp-NAD kinase, domain 1"/>
    <property type="match status" value="1"/>
</dbReference>
<dbReference type="GO" id="GO:0016301">
    <property type="term" value="F:kinase activity"/>
    <property type="evidence" value="ECO:0007669"/>
    <property type="project" value="UniProtKB-KW"/>
</dbReference>
<feature type="domain" description="DAGKc" evidence="13">
    <location>
        <begin position="1"/>
        <end position="129"/>
    </location>
</feature>
<dbReference type="Pfam" id="PF00781">
    <property type="entry name" value="DAGK_cat"/>
    <property type="match status" value="1"/>
</dbReference>
<evidence type="ECO:0000259" key="13">
    <source>
        <dbReference type="PROSITE" id="PS50146"/>
    </source>
</evidence>
<comment type="cofactor">
    <cofactor evidence="1">
        <name>Mg(2+)</name>
        <dbReference type="ChEBI" id="CHEBI:18420"/>
    </cofactor>
</comment>
<dbReference type="SUPFAM" id="SSF111331">
    <property type="entry name" value="NAD kinase/diacylglycerol kinase-like"/>
    <property type="match status" value="1"/>
</dbReference>
<keyword evidence="9" id="KW-0460">Magnesium</keyword>
<evidence type="ECO:0000256" key="2">
    <source>
        <dbReference type="ARBA" id="ARBA00005983"/>
    </source>
</evidence>
<evidence type="ECO:0000256" key="10">
    <source>
        <dbReference type="ARBA" id="ARBA00023098"/>
    </source>
</evidence>
<evidence type="ECO:0000313" key="14">
    <source>
        <dbReference type="EMBL" id="MBP1938549.1"/>
    </source>
</evidence>
<dbReference type="Gene3D" id="2.60.200.40">
    <property type="match status" value="1"/>
</dbReference>
<evidence type="ECO:0000256" key="9">
    <source>
        <dbReference type="ARBA" id="ARBA00022842"/>
    </source>
</evidence>
<dbReference type="PANTHER" id="PTHR12358:SF106">
    <property type="entry name" value="LIPID KINASE YEGS"/>
    <property type="match status" value="1"/>
</dbReference>
<evidence type="ECO:0000256" key="11">
    <source>
        <dbReference type="ARBA" id="ARBA00023209"/>
    </source>
</evidence>
<dbReference type="NCBIfam" id="TIGR00147">
    <property type="entry name" value="YegS/Rv2252/BmrU family lipid kinase"/>
    <property type="match status" value="1"/>
</dbReference>
<evidence type="ECO:0000256" key="12">
    <source>
        <dbReference type="ARBA" id="ARBA00023264"/>
    </source>
</evidence>
<keyword evidence="6" id="KW-0547">Nucleotide-binding</keyword>
<keyword evidence="10" id="KW-0443">Lipid metabolism</keyword>
<reference evidence="14 15" key="1">
    <citation type="submission" date="2021-03" db="EMBL/GenBank/DDBJ databases">
        <title>Genomic Encyclopedia of Type Strains, Phase IV (KMG-IV): sequencing the most valuable type-strain genomes for metagenomic binning, comparative biology and taxonomic classification.</title>
        <authorList>
            <person name="Goeker M."/>
        </authorList>
    </citation>
    <scope>NUCLEOTIDE SEQUENCE [LARGE SCALE GENOMIC DNA]</scope>
    <source>
        <strain evidence="14 15">DSM 23491</strain>
    </source>
</reference>
<dbReference type="InterPro" id="IPR050187">
    <property type="entry name" value="Lipid_Phosphate_FormReg"/>
</dbReference>
<keyword evidence="12" id="KW-1208">Phospholipid metabolism</keyword>
<evidence type="ECO:0000313" key="15">
    <source>
        <dbReference type="Proteomes" id="UP001519273"/>
    </source>
</evidence>
<protein>
    <submittedName>
        <fullName evidence="14">YegS/Rv2252/BmrU family lipid kinase</fullName>
    </submittedName>
</protein>
<comment type="similarity">
    <text evidence="2">Belongs to the diacylglycerol/lipid kinase family.</text>
</comment>
<dbReference type="InterPro" id="IPR001206">
    <property type="entry name" value="Diacylglycerol_kinase_cat_dom"/>
</dbReference>
<dbReference type="RefSeq" id="WP_209853130.1">
    <property type="nucleotide sequence ID" value="NZ_CBCRVE010000016.1"/>
</dbReference>
<evidence type="ECO:0000256" key="6">
    <source>
        <dbReference type="ARBA" id="ARBA00022741"/>
    </source>
</evidence>
<evidence type="ECO:0000256" key="4">
    <source>
        <dbReference type="ARBA" id="ARBA00022679"/>
    </source>
</evidence>
<evidence type="ECO:0000256" key="1">
    <source>
        <dbReference type="ARBA" id="ARBA00001946"/>
    </source>
</evidence>
<keyword evidence="3" id="KW-0444">Lipid biosynthesis</keyword>
<evidence type="ECO:0000256" key="3">
    <source>
        <dbReference type="ARBA" id="ARBA00022516"/>
    </source>
</evidence>
<dbReference type="PANTHER" id="PTHR12358">
    <property type="entry name" value="SPHINGOSINE KINASE"/>
    <property type="match status" value="1"/>
</dbReference>
<keyword evidence="8" id="KW-0067">ATP-binding</keyword>
<evidence type="ECO:0000256" key="5">
    <source>
        <dbReference type="ARBA" id="ARBA00022723"/>
    </source>
</evidence>
<organism evidence="14 15">
    <name type="scientific">Paenibacillus sediminis</name>
    <dbReference type="NCBI Taxonomy" id="664909"/>
    <lineage>
        <taxon>Bacteria</taxon>
        <taxon>Bacillati</taxon>
        <taxon>Bacillota</taxon>
        <taxon>Bacilli</taxon>
        <taxon>Bacillales</taxon>
        <taxon>Paenibacillaceae</taxon>
        <taxon>Paenibacillus</taxon>
    </lineage>
</organism>
<keyword evidence="5" id="KW-0479">Metal-binding</keyword>
<keyword evidence="4" id="KW-0808">Transferase</keyword>
<keyword evidence="7 14" id="KW-0418">Kinase</keyword>
<dbReference type="InterPro" id="IPR045540">
    <property type="entry name" value="YegS/DAGK_C"/>
</dbReference>
<accession>A0ABS4H7P9</accession>
<gene>
    <name evidence="14" type="ORF">J2Z20_003489</name>
</gene>
<keyword evidence="15" id="KW-1185">Reference proteome</keyword>
<keyword evidence="11" id="KW-0594">Phospholipid biosynthesis</keyword>
<name>A0ABS4H7P9_9BACL</name>
<dbReference type="InterPro" id="IPR005218">
    <property type="entry name" value="Diacylglycerol/lipid_kinase"/>
</dbReference>
<proteinExistence type="inferred from homology"/>
<sequence length="301" mass="33013">MYLFVVNKKSANGGGYRTWKQIETMLKHRRIPYKLIYTESPDQAQALVTEMLSLPEEWRAVAVIGGDGTIHSVLPALRGQTIPLAVIPAGSGNDTARAFHIPFKPADSLDVMLNGTARQIDLISTSGDPTVTALAIGFDAEIAHTVNNRWYKKFCNMLRIGSVAYIIGLLELLVTFKPAKVTLSIDGETKEYDDTWMTAVSNIPSYGGGMRICPQAQSNDGILDICIVHRCTRLQLFRMFPTVLSGQHVNLPFVTMLRGRTVTVQSERPFLGIGDGELVTTTPLTASVDEGALFVLCPKED</sequence>
<dbReference type="PROSITE" id="PS50146">
    <property type="entry name" value="DAGK"/>
    <property type="match status" value="1"/>
</dbReference>
<evidence type="ECO:0000256" key="7">
    <source>
        <dbReference type="ARBA" id="ARBA00022777"/>
    </source>
</evidence>
<dbReference type="SMART" id="SM00046">
    <property type="entry name" value="DAGKc"/>
    <property type="match status" value="1"/>
</dbReference>
<dbReference type="Proteomes" id="UP001519273">
    <property type="component" value="Unassembled WGS sequence"/>
</dbReference>
<dbReference type="Pfam" id="PF19279">
    <property type="entry name" value="YegS_C"/>
    <property type="match status" value="1"/>
</dbReference>
<dbReference type="EMBL" id="JAGGKP010000017">
    <property type="protein sequence ID" value="MBP1938549.1"/>
    <property type="molecule type" value="Genomic_DNA"/>
</dbReference>
<evidence type="ECO:0000256" key="8">
    <source>
        <dbReference type="ARBA" id="ARBA00022840"/>
    </source>
</evidence>
<dbReference type="InterPro" id="IPR016064">
    <property type="entry name" value="NAD/diacylglycerol_kinase_sf"/>
</dbReference>